<protein>
    <submittedName>
        <fullName evidence="4">Glycoside hydrolase family 3 C-terminal domain-containing protein</fullName>
    </submittedName>
</protein>
<feature type="domain" description="PA14" evidence="3">
    <location>
        <begin position="430"/>
        <end position="568"/>
    </location>
</feature>
<evidence type="ECO:0000256" key="2">
    <source>
        <dbReference type="ARBA" id="ARBA00022801"/>
    </source>
</evidence>
<dbReference type="InterPro" id="IPR050288">
    <property type="entry name" value="Cellulose_deg_GH3"/>
</dbReference>
<name>A0ABZ2KIY5_9BACT</name>
<dbReference type="Gene3D" id="3.40.50.1700">
    <property type="entry name" value="Glycoside hydrolase family 3 C-terminal domain"/>
    <property type="match status" value="1"/>
</dbReference>
<dbReference type="InterPro" id="IPR026891">
    <property type="entry name" value="Fn3-like"/>
</dbReference>
<dbReference type="InterPro" id="IPR011658">
    <property type="entry name" value="PA14_dom"/>
</dbReference>
<dbReference type="EMBL" id="CP089982">
    <property type="protein sequence ID" value="WXA97283.1"/>
    <property type="molecule type" value="Genomic_DNA"/>
</dbReference>
<dbReference type="Gene3D" id="2.60.120.380">
    <property type="match status" value="1"/>
</dbReference>
<evidence type="ECO:0000259" key="3">
    <source>
        <dbReference type="PROSITE" id="PS51820"/>
    </source>
</evidence>
<dbReference type="InterPro" id="IPR036881">
    <property type="entry name" value="Glyco_hydro_3_C_sf"/>
</dbReference>
<dbReference type="SUPFAM" id="SSF51445">
    <property type="entry name" value="(Trans)glycosidases"/>
    <property type="match status" value="1"/>
</dbReference>
<dbReference type="SUPFAM" id="SSF52279">
    <property type="entry name" value="Beta-D-glucan exohydrolase, C-terminal domain"/>
    <property type="match status" value="1"/>
</dbReference>
<keyword evidence="5" id="KW-1185">Reference proteome</keyword>
<evidence type="ECO:0000256" key="1">
    <source>
        <dbReference type="ARBA" id="ARBA00005336"/>
    </source>
</evidence>
<dbReference type="Proteomes" id="UP001379533">
    <property type="component" value="Chromosome"/>
</dbReference>
<gene>
    <name evidence="4" type="ORF">LZC95_10590</name>
</gene>
<dbReference type="Pfam" id="PF14310">
    <property type="entry name" value="Fn3-like"/>
    <property type="match status" value="1"/>
</dbReference>
<dbReference type="InterPro" id="IPR013783">
    <property type="entry name" value="Ig-like_fold"/>
</dbReference>
<dbReference type="SMART" id="SM01217">
    <property type="entry name" value="Fn3_like"/>
    <property type="match status" value="1"/>
</dbReference>
<dbReference type="Gene3D" id="2.60.40.10">
    <property type="entry name" value="Immunoglobulins"/>
    <property type="match status" value="1"/>
</dbReference>
<sequence>MRHRVFGIAVVVAAGSVVGCRSDEGREVDTAASPVVVRSEGDIEALLAQMTLEEKATLLQGIPRPAGEHAVGNVAGVPRLGIPPQRLTDGPAGVRDGLPATAFPAPVSIAASFDTALAREVGAQMGLETKARGYQVLYSPMINIVRVAEAGRNFETFGEDPHLAGELAVAHIQGVQSQGVAAQVKHLAANNQEKDRKTSTSNVDERTLREIYFPAFEAAVKRGGAWSLMCAYNQLNGVFSCENESLLRGLLKTEWGFDGVVGSDYPAVHSTVASAKAGLDQEFGGTTYFSKLPDAVRAGELPQSVLDDQARRVLRLMFRTGLLSGTNAEPAVDPKVGAALARRAAVRGSVLLKNDGGLLPLDAASLSNIAVIGPYANQAYTGGGGSSKVTPYADYVVSPLDGITKRAGSNVAVHYVSGANAAAVTPIPAGALEGLTVEYFANPTLTGTPAAVGTDSVIAHDWGSQPPASGVPATNWSARWTGTLHAPVTGDYPLATTSDDGSRLYLDGRLVVDNWGAHATRSVYRTVHLEAGQSYEVKVEYYQAGQGANLTLSWMPPGQLDAGIQSAVDAAKAADVAIVLVRDEATEGRDRGTLSLYGNQNALVAAVAAANPRTVVVLSSGAPVNMPWASAVPSVLETWYAGEQDGAALADVLFGDAEPAGRLPVTFPVEAADGPIRSPEQYPGVDLRYTYAEKLEVGYRWFDAHAIEPLFPFGHGLSYTSFAYSHLGIERPAPDGSVRISFDVRNTGARTGTAVPQVYVGFPSRAGEPPQRLAAFRSVTLEPGASTRVTVSLDRRAFSIWDVTTKAWTIPGGFYSIRVGASSRDVRLRGGLARVL</sequence>
<dbReference type="SMART" id="SM00758">
    <property type="entry name" value="PA14"/>
    <property type="match status" value="1"/>
</dbReference>
<dbReference type="PANTHER" id="PTHR42715">
    <property type="entry name" value="BETA-GLUCOSIDASE"/>
    <property type="match status" value="1"/>
</dbReference>
<evidence type="ECO:0000313" key="5">
    <source>
        <dbReference type="Proteomes" id="UP001379533"/>
    </source>
</evidence>
<comment type="similarity">
    <text evidence="1">Belongs to the glycosyl hydrolase 3 family.</text>
</comment>
<dbReference type="InterPro" id="IPR001764">
    <property type="entry name" value="Glyco_hydro_3_N"/>
</dbReference>
<evidence type="ECO:0000313" key="4">
    <source>
        <dbReference type="EMBL" id="WXA97283.1"/>
    </source>
</evidence>
<dbReference type="Pfam" id="PF00933">
    <property type="entry name" value="Glyco_hydro_3"/>
    <property type="match status" value="1"/>
</dbReference>
<reference evidence="4 5" key="1">
    <citation type="submission" date="2021-12" db="EMBL/GenBank/DDBJ databases">
        <title>Discovery of the Pendulisporaceae a myxobacterial family with distinct sporulation behavior and unique specialized metabolism.</title>
        <authorList>
            <person name="Garcia R."/>
            <person name="Popoff A."/>
            <person name="Bader C.D."/>
            <person name="Loehr J."/>
            <person name="Walesch S."/>
            <person name="Walt C."/>
            <person name="Boldt J."/>
            <person name="Bunk B."/>
            <person name="Haeckl F.J.F.P.J."/>
            <person name="Gunesch A.P."/>
            <person name="Birkelbach J."/>
            <person name="Nuebel U."/>
            <person name="Pietschmann T."/>
            <person name="Bach T."/>
            <person name="Mueller R."/>
        </authorList>
    </citation>
    <scope>NUCLEOTIDE SEQUENCE [LARGE SCALE GENOMIC DNA]</scope>
    <source>
        <strain evidence="4 5">MSr12523</strain>
    </source>
</reference>
<keyword evidence="2 4" id="KW-0378">Hydrolase</keyword>
<accession>A0ABZ2KIY5</accession>
<dbReference type="RefSeq" id="WP_394847898.1">
    <property type="nucleotide sequence ID" value="NZ_CP089982.1"/>
</dbReference>
<proteinExistence type="inferred from homology"/>
<dbReference type="InterPro" id="IPR036962">
    <property type="entry name" value="Glyco_hydro_3_N_sf"/>
</dbReference>
<dbReference type="Gene3D" id="3.20.20.300">
    <property type="entry name" value="Glycoside hydrolase, family 3, N-terminal domain"/>
    <property type="match status" value="1"/>
</dbReference>
<dbReference type="InterPro" id="IPR002772">
    <property type="entry name" value="Glyco_hydro_3_C"/>
</dbReference>
<dbReference type="PROSITE" id="PS51820">
    <property type="entry name" value="PA14"/>
    <property type="match status" value="1"/>
</dbReference>
<dbReference type="InterPro" id="IPR037524">
    <property type="entry name" value="PA14/GLEYA"/>
</dbReference>
<dbReference type="PRINTS" id="PR00133">
    <property type="entry name" value="GLHYDRLASE3"/>
</dbReference>
<organism evidence="4 5">
    <name type="scientific">Pendulispora brunnea</name>
    <dbReference type="NCBI Taxonomy" id="2905690"/>
    <lineage>
        <taxon>Bacteria</taxon>
        <taxon>Pseudomonadati</taxon>
        <taxon>Myxococcota</taxon>
        <taxon>Myxococcia</taxon>
        <taxon>Myxococcales</taxon>
        <taxon>Sorangiineae</taxon>
        <taxon>Pendulisporaceae</taxon>
        <taxon>Pendulispora</taxon>
    </lineage>
</organism>
<dbReference type="PROSITE" id="PS51257">
    <property type="entry name" value="PROKAR_LIPOPROTEIN"/>
    <property type="match status" value="1"/>
</dbReference>
<dbReference type="InterPro" id="IPR017853">
    <property type="entry name" value="GH"/>
</dbReference>
<dbReference type="GO" id="GO:0016787">
    <property type="term" value="F:hydrolase activity"/>
    <property type="evidence" value="ECO:0007669"/>
    <property type="project" value="UniProtKB-KW"/>
</dbReference>
<dbReference type="Pfam" id="PF01915">
    <property type="entry name" value="Glyco_hydro_3_C"/>
    <property type="match status" value="1"/>
</dbReference>
<dbReference type="Pfam" id="PF07691">
    <property type="entry name" value="PA14"/>
    <property type="match status" value="1"/>
</dbReference>
<dbReference type="PANTHER" id="PTHR42715:SF10">
    <property type="entry name" value="BETA-GLUCOSIDASE"/>
    <property type="match status" value="1"/>
</dbReference>